<proteinExistence type="predicted"/>
<protein>
    <submittedName>
        <fullName evidence="1">Triphosphate pyrophosphohydrolase-like protein</fullName>
    </submittedName>
</protein>
<dbReference type="EMBL" id="BK014744">
    <property type="protein sequence ID" value="DAD73785.1"/>
    <property type="molecule type" value="Genomic_DNA"/>
</dbReference>
<organism evidence="1">
    <name type="scientific">Siphoviridae sp. ctMsr1</name>
    <dbReference type="NCBI Taxonomy" id="2826264"/>
    <lineage>
        <taxon>Viruses</taxon>
        <taxon>Duplodnaviria</taxon>
        <taxon>Heunggongvirae</taxon>
        <taxon>Uroviricota</taxon>
        <taxon>Caudoviricetes</taxon>
    </lineage>
</organism>
<evidence type="ECO:0000313" key="1">
    <source>
        <dbReference type="EMBL" id="DAD73785.1"/>
    </source>
</evidence>
<sequence>MGIIEYSNIQCKVRKLREHVDPRGCLELLAEEASEVTEAAMKLIRVSEAYNDKVYPADKNKYNIKNCEVDLNNEIMDVITCVFLLQAAHYDVPNSLMDYDVIIERLDKMIARIKENKNE</sequence>
<reference evidence="1" key="1">
    <citation type="journal article" date="2021" name="Proc. Natl. Acad. Sci. U.S.A.">
        <title>A Catalog of Tens of Thousands of Viruses from Human Metagenomes Reveals Hidden Associations with Chronic Diseases.</title>
        <authorList>
            <person name="Tisza M.J."/>
            <person name="Buck C.B."/>
        </authorList>
    </citation>
    <scope>NUCLEOTIDE SEQUENCE</scope>
    <source>
        <strain evidence="1">CtMsr1</strain>
    </source>
</reference>
<name>A0A8S5LUV5_9CAUD</name>
<accession>A0A8S5LUV5</accession>